<reference evidence="8" key="1">
    <citation type="journal article" date="2019" name="Int. J. Syst. Evol. Microbiol.">
        <title>The Global Catalogue of Microorganisms (GCM) 10K type strain sequencing project: providing services to taxonomists for standard genome sequencing and annotation.</title>
        <authorList>
            <consortium name="The Broad Institute Genomics Platform"/>
            <consortium name="The Broad Institute Genome Sequencing Center for Infectious Disease"/>
            <person name="Wu L."/>
            <person name="Ma J."/>
        </authorList>
    </citation>
    <scope>NUCLEOTIDE SEQUENCE [LARGE SCALE GENOMIC DNA]</scope>
    <source>
        <strain evidence="8">KCTC 62784</strain>
    </source>
</reference>
<dbReference type="PANTHER" id="PTHR34501">
    <property type="entry name" value="PROTEIN YDDL-RELATED"/>
    <property type="match status" value="1"/>
</dbReference>
<evidence type="ECO:0000256" key="2">
    <source>
        <dbReference type="ARBA" id="ARBA00007539"/>
    </source>
</evidence>
<proteinExistence type="inferred from homology"/>
<keyword evidence="3 5" id="KW-0732">Signal</keyword>
<gene>
    <name evidence="7" type="ORF">ACFODT_09965</name>
</gene>
<evidence type="ECO:0000256" key="5">
    <source>
        <dbReference type="SAM" id="SignalP"/>
    </source>
</evidence>
<comment type="similarity">
    <text evidence="2">Belongs to the Gram-negative porin family.</text>
</comment>
<feature type="signal peptide" evidence="5">
    <location>
        <begin position="1"/>
        <end position="21"/>
    </location>
</feature>
<evidence type="ECO:0000256" key="1">
    <source>
        <dbReference type="ARBA" id="ARBA00004571"/>
    </source>
</evidence>
<name>A0ABV7CCK9_9VIBR</name>
<dbReference type="CDD" id="cd00342">
    <property type="entry name" value="gram_neg_porins"/>
    <property type="match status" value="1"/>
</dbReference>
<dbReference type="InterPro" id="IPR050298">
    <property type="entry name" value="Gram-neg_bact_OMP"/>
</dbReference>
<organism evidence="7 8">
    <name type="scientific">Vibrio zhugei</name>
    <dbReference type="NCBI Taxonomy" id="2479546"/>
    <lineage>
        <taxon>Bacteria</taxon>
        <taxon>Pseudomonadati</taxon>
        <taxon>Pseudomonadota</taxon>
        <taxon>Gammaproteobacteria</taxon>
        <taxon>Vibrionales</taxon>
        <taxon>Vibrionaceae</taxon>
        <taxon>Vibrio</taxon>
    </lineage>
</organism>
<evidence type="ECO:0000313" key="8">
    <source>
        <dbReference type="Proteomes" id="UP001595384"/>
    </source>
</evidence>
<dbReference type="RefSeq" id="WP_123014670.1">
    <property type="nucleotide sequence ID" value="NZ_AP024912.1"/>
</dbReference>
<keyword evidence="8" id="KW-1185">Reference proteome</keyword>
<dbReference type="Gene3D" id="2.40.160.10">
    <property type="entry name" value="Porin"/>
    <property type="match status" value="1"/>
</dbReference>
<dbReference type="PANTHER" id="PTHR34501:SF2">
    <property type="entry name" value="OUTER MEMBRANE PORIN F-RELATED"/>
    <property type="match status" value="1"/>
</dbReference>
<dbReference type="InterPro" id="IPR033900">
    <property type="entry name" value="Gram_neg_porin_domain"/>
</dbReference>
<evidence type="ECO:0000313" key="7">
    <source>
        <dbReference type="EMBL" id="MFC3024154.1"/>
    </source>
</evidence>
<evidence type="ECO:0000256" key="3">
    <source>
        <dbReference type="ARBA" id="ARBA00022729"/>
    </source>
</evidence>
<accession>A0ABV7CCK9</accession>
<feature type="chain" id="PRO_5046633983" evidence="5">
    <location>
        <begin position="22"/>
        <end position="326"/>
    </location>
</feature>
<keyword evidence="4" id="KW-0472">Membrane</keyword>
<sequence>MKKSVLATAVLATLISSSTLAATVYKADGTEFKVGGRVEFRGDFNADTDGTEIDGTMSDQTRARLNLKGTSEISDGVKAFGFYEVEQKAKDSDEKMKNRYMYAGIDVHGNALSFGAQDMAAVQVSKFSDIGEFTGLQKRIEGSADHTEGVIAYRGNFDALNLQATYKAESSDDSDSYGVSGTYALPMGLKLGLAYSMDQERVDGNTATTNSTDKANQILAGISYALDAFYMGATYSTGDTGNGDNEFDTMEFALAYDITEQVRVQAIYGKDTTDVDGGSDIDREDFVELGGYYTFNRNLKSYVAYKANSADGADDDTIRLGMKYSF</sequence>
<dbReference type="InterPro" id="IPR001897">
    <property type="entry name" value="Porin_gammaproteobac"/>
</dbReference>
<protein>
    <submittedName>
        <fullName evidence="7">Porin</fullName>
    </submittedName>
</protein>
<comment type="subcellular location">
    <subcellularLocation>
        <location evidence="1">Cell outer membrane</location>
        <topology evidence="1">Multi-pass membrane protein</topology>
    </subcellularLocation>
</comment>
<dbReference type="SUPFAM" id="SSF56935">
    <property type="entry name" value="Porins"/>
    <property type="match status" value="1"/>
</dbReference>
<dbReference type="InterPro" id="IPR023614">
    <property type="entry name" value="Porin_dom_sf"/>
</dbReference>
<comment type="caution">
    <text evidence="7">The sequence shown here is derived from an EMBL/GenBank/DDBJ whole genome shotgun (WGS) entry which is preliminary data.</text>
</comment>
<evidence type="ECO:0000256" key="4">
    <source>
        <dbReference type="ARBA" id="ARBA00023136"/>
    </source>
</evidence>
<dbReference type="Pfam" id="PF13609">
    <property type="entry name" value="Porin_4"/>
    <property type="match status" value="1"/>
</dbReference>
<dbReference type="EMBL" id="JBHRSE010000061">
    <property type="protein sequence ID" value="MFC3024154.1"/>
    <property type="molecule type" value="Genomic_DNA"/>
</dbReference>
<dbReference type="Proteomes" id="UP001595384">
    <property type="component" value="Unassembled WGS sequence"/>
</dbReference>
<feature type="domain" description="Porin" evidence="6">
    <location>
        <begin position="7"/>
        <end position="312"/>
    </location>
</feature>
<dbReference type="PRINTS" id="PR00183">
    <property type="entry name" value="ECOLIPORIN"/>
</dbReference>
<evidence type="ECO:0000259" key="6">
    <source>
        <dbReference type="Pfam" id="PF13609"/>
    </source>
</evidence>